<evidence type="ECO:0000313" key="1">
    <source>
        <dbReference type="EMBL" id="TKR59983.1"/>
    </source>
</evidence>
<dbReference type="Proteomes" id="UP000298663">
    <property type="component" value="Unassembled WGS sequence"/>
</dbReference>
<evidence type="ECO:0008006" key="3">
    <source>
        <dbReference type="Google" id="ProtNLM"/>
    </source>
</evidence>
<sequence length="177" mass="19733">MLSPCNTIILETLPGDPMLNVVQKKTKHMGSMGVPTRNGHKMHIEEALFLVQCRKAMIRHQGTPLRLQECMYLLESCSLPLNKFTVYKNLKNLGHMIRISEEGFYDLFAAEGYSMSNKKLKPTCRVVYCPSADMTSDDLVNLVKKASEGTSAKIVLAKIRNGICSFVCAATGMIFEP</sequence>
<comment type="caution">
    <text evidence="1">The sequence shown here is derived from an EMBL/GenBank/DDBJ whole genome shotgun (WGS) entry which is preliminary data.</text>
</comment>
<keyword evidence="2" id="KW-1185">Reference proteome</keyword>
<reference evidence="1 2" key="1">
    <citation type="journal article" date="2015" name="Genome Biol.">
        <title>Comparative genomics of Steinernema reveals deeply conserved gene regulatory networks.</title>
        <authorList>
            <person name="Dillman A.R."/>
            <person name="Macchietto M."/>
            <person name="Porter C.F."/>
            <person name="Rogers A."/>
            <person name="Williams B."/>
            <person name="Antoshechkin I."/>
            <person name="Lee M.M."/>
            <person name="Goodwin Z."/>
            <person name="Lu X."/>
            <person name="Lewis E.E."/>
            <person name="Goodrich-Blair H."/>
            <person name="Stock S.P."/>
            <person name="Adams B.J."/>
            <person name="Sternberg P.W."/>
            <person name="Mortazavi A."/>
        </authorList>
    </citation>
    <scope>NUCLEOTIDE SEQUENCE [LARGE SCALE GENOMIC DNA]</scope>
    <source>
        <strain evidence="1 2">ALL</strain>
    </source>
</reference>
<organism evidence="1 2">
    <name type="scientific">Steinernema carpocapsae</name>
    <name type="common">Entomopathogenic nematode</name>
    <dbReference type="NCBI Taxonomy" id="34508"/>
    <lineage>
        <taxon>Eukaryota</taxon>
        <taxon>Metazoa</taxon>
        <taxon>Ecdysozoa</taxon>
        <taxon>Nematoda</taxon>
        <taxon>Chromadorea</taxon>
        <taxon>Rhabditida</taxon>
        <taxon>Tylenchina</taxon>
        <taxon>Panagrolaimomorpha</taxon>
        <taxon>Strongyloidoidea</taxon>
        <taxon>Steinernematidae</taxon>
        <taxon>Steinernema</taxon>
    </lineage>
</organism>
<evidence type="ECO:0000313" key="2">
    <source>
        <dbReference type="Proteomes" id="UP000298663"/>
    </source>
</evidence>
<proteinExistence type="predicted"/>
<reference evidence="1 2" key="2">
    <citation type="journal article" date="2019" name="G3 (Bethesda)">
        <title>Hybrid Assembly of the Genome of the Entomopathogenic Nematode Steinernema carpocapsae Identifies the X-Chromosome.</title>
        <authorList>
            <person name="Serra L."/>
            <person name="Macchietto M."/>
            <person name="Macias-Munoz A."/>
            <person name="McGill C.J."/>
            <person name="Rodriguez I.M."/>
            <person name="Rodriguez B."/>
            <person name="Murad R."/>
            <person name="Mortazavi A."/>
        </authorList>
    </citation>
    <scope>NUCLEOTIDE SEQUENCE [LARGE SCALE GENOMIC DNA]</scope>
    <source>
        <strain evidence="1 2">ALL</strain>
    </source>
</reference>
<dbReference type="PANTHER" id="PTHR21027">
    <property type="entry name" value="TRNA-SPLICING ENDONUCLEASE SUBUNIT SEN54"/>
    <property type="match status" value="1"/>
</dbReference>
<name>A0A4U5LV28_STECR</name>
<accession>A0A4U5LV28</accession>
<dbReference type="AlphaFoldDB" id="A0A4U5LV28"/>
<dbReference type="GO" id="GO:0000379">
    <property type="term" value="P:tRNA-type intron splice site recognition and cleavage"/>
    <property type="evidence" value="ECO:0007669"/>
    <property type="project" value="TreeGrafter"/>
</dbReference>
<protein>
    <recommendedName>
        <fullName evidence="3">tRNA-splicing endonuclease subunit Sen54 N-terminal domain-containing protein</fullName>
    </recommendedName>
</protein>
<dbReference type="GO" id="GO:0000214">
    <property type="term" value="C:tRNA-intron endonuclease complex"/>
    <property type="evidence" value="ECO:0007669"/>
    <property type="project" value="TreeGrafter"/>
</dbReference>
<dbReference type="PANTHER" id="PTHR21027:SF1">
    <property type="entry name" value="TRNA-SPLICING ENDONUCLEASE SUBUNIT SEN54"/>
    <property type="match status" value="1"/>
</dbReference>
<dbReference type="EMBL" id="AZBU02000012">
    <property type="protein sequence ID" value="TKR59983.1"/>
    <property type="molecule type" value="Genomic_DNA"/>
</dbReference>
<dbReference type="InterPro" id="IPR024337">
    <property type="entry name" value="tRNA_splic_suSen54"/>
</dbReference>
<gene>
    <name evidence="1" type="ORF">L596_029583</name>
</gene>
<dbReference type="OrthoDB" id="5782309at2759"/>